<organism evidence="1">
    <name type="scientific">Rhizophora mucronata</name>
    <name type="common">Asiatic mangrove</name>
    <dbReference type="NCBI Taxonomy" id="61149"/>
    <lineage>
        <taxon>Eukaryota</taxon>
        <taxon>Viridiplantae</taxon>
        <taxon>Streptophyta</taxon>
        <taxon>Embryophyta</taxon>
        <taxon>Tracheophyta</taxon>
        <taxon>Spermatophyta</taxon>
        <taxon>Magnoliopsida</taxon>
        <taxon>eudicotyledons</taxon>
        <taxon>Gunneridae</taxon>
        <taxon>Pentapetalae</taxon>
        <taxon>rosids</taxon>
        <taxon>fabids</taxon>
        <taxon>Malpighiales</taxon>
        <taxon>Rhizophoraceae</taxon>
        <taxon>Rhizophora</taxon>
    </lineage>
</organism>
<name>A0A2P2LEK4_RHIMU</name>
<reference evidence="1" key="1">
    <citation type="submission" date="2018-02" db="EMBL/GenBank/DDBJ databases">
        <title>Rhizophora mucronata_Transcriptome.</title>
        <authorList>
            <person name="Meera S.P."/>
            <person name="Sreeshan A."/>
            <person name="Augustine A."/>
        </authorList>
    </citation>
    <scope>NUCLEOTIDE SEQUENCE</scope>
    <source>
        <tissue evidence="1">Leaf</tissue>
    </source>
</reference>
<evidence type="ECO:0000313" key="1">
    <source>
        <dbReference type="EMBL" id="MBX16370.1"/>
    </source>
</evidence>
<accession>A0A2P2LEK4</accession>
<sequence length="112" mass="12678">MNRITFKSFLLTLKTIYAIDRQENPHFWATTLAFSAFPSVTLHIPTACPHQVVMSKELCLVADLEPQLNKQCPENQQMQQVAHMCSASSTLKTHDILRILELVLARCNLAPD</sequence>
<proteinExistence type="predicted"/>
<dbReference type="AlphaFoldDB" id="A0A2P2LEK4"/>
<protein>
    <submittedName>
        <fullName evidence="1">Uncharacterized protein MANES_13G120300</fullName>
    </submittedName>
</protein>
<dbReference type="EMBL" id="GGEC01035886">
    <property type="protein sequence ID" value="MBX16370.1"/>
    <property type="molecule type" value="Transcribed_RNA"/>
</dbReference>